<gene>
    <name evidence="8" type="ORF">SAMN02745207_01286</name>
</gene>
<feature type="transmembrane region" description="Helical" evidence="6">
    <location>
        <begin position="621"/>
        <end position="639"/>
    </location>
</feature>
<evidence type="ECO:0000313" key="8">
    <source>
        <dbReference type="EMBL" id="SHH49791.1"/>
    </source>
</evidence>
<evidence type="ECO:0000313" key="9">
    <source>
        <dbReference type="Proteomes" id="UP000184447"/>
    </source>
</evidence>
<keyword evidence="3 6" id="KW-0812">Transmembrane</keyword>
<feature type="transmembrane region" description="Helical" evidence="6">
    <location>
        <begin position="300"/>
        <end position="326"/>
    </location>
</feature>
<feature type="transmembrane region" description="Helical" evidence="6">
    <location>
        <begin position="522"/>
        <end position="538"/>
    </location>
</feature>
<feature type="transmembrane region" description="Helical" evidence="6">
    <location>
        <begin position="651"/>
        <end position="672"/>
    </location>
</feature>
<evidence type="ECO:0000256" key="4">
    <source>
        <dbReference type="ARBA" id="ARBA00022989"/>
    </source>
</evidence>
<dbReference type="PANTHER" id="PTHR33406">
    <property type="entry name" value="MEMBRANE PROTEIN MJ1562-RELATED"/>
    <property type="match status" value="1"/>
</dbReference>
<organism evidence="8 9">
    <name type="scientific">Clostridium grantii DSM 8605</name>
    <dbReference type="NCBI Taxonomy" id="1121316"/>
    <lineage>
        <taxon>Bacteria</taxon>
        <taxon>Bacillati</taxon>
        <taxon>Bacillota</taxon>
        <taxon>Clostridia</taxon>
        <taxon>Eubacteriales</taxon>
        <taxon>Clostridiaceae</taxon>
        <taxon>Clostridium</taxon>
    </lineage>
</organism>
<dbReference type="PROSITE" id="PS50156">
    <property type="entry name" value="SSD"/>
    <property type="match status" value="1"/>
</dbReference>
<keyword evidence="9" id="KW-1185">Reference proteome</keyword>
<dbReference type="OrthoDB" id="9782006at2"/>
<evidence type="ECO:0000256" key="2">
    <source>
        <dbReference type="ARBA" id="ARBA00022475"/>
    </source>
</evidence>
<keyword evidence="2" id="KW-1003">Cell membrane</keyword>
<dbReference type="Gene3D" id="1.20.1640.10">
    <property type="entry name" value="Multidrug efflux transporter AcrB transmembrane domain"/>
    <property type="match status" value="2"/>
</dbReference>
<dbReference type="InterPro" id="IPR004869">
    <property type="entry name" value="MMPL_dom"/>
</dbReference>
<evidence type="ECO:0000256" key="1">
    <source>
        <dbReference type="ARBA" id="ARBA00004651"/>
    </source>
</evidence>
<name>A0A1M5TGL6_9CLOT</name>
<dbReference type="EMBL" id="FQXM01000006">
    <property type="protein sequence ID" value="SHH49791.1"/>
    <property type="molecule type" value="Genomic_DNA"/>
</dbReference>
<evidence type="ECO:0000256" key="5">
    <source>
        <dbReference type="ARBA" id="ARBA00023136"/>
    </source>
</evidence>
<evidence type="ECO:0000256" key="3">
    <source>
        <dbReference type="ARBA" id="ARBA00022692"/>
    </source>
</evidence>
<evidence type="ECO:0000256" key="6">
    <source>
        <dbReference type="SAM" id="Phobius"/>
    </source>
</evidence>
<dbReference type="PANTHER" id="PTHR33406:SF13">
    <property type="entry name" value="MEMBRANE PROTEIN YDFJ"/>
    <property type="match status" value="1"/>
</dbReference>
<feature type="transmembrane region" description="Helical" evidence="6">
    <location>
        <begin position="571"/>
        <end position="591"/>
    </location>
</feature>
<dbReference type="InterPro" id="IPR050545">
    <property type="entry name" value="Mycobact_MmpL"/>
</dbReference>
<proteinExistence type="predicted"/>
<dbReference type="InterPro" id="IPR000731">
    <property type="entry name" value="SSD"/>
</dbReference>
<feature type="transmembrane region" description="Helical" evidence="6">
    <location>
        <begin position="196"/>
        <end position="214"/>
    </location>
</feature>
<dbReference type="Proteomes" id="UP000184447">
    <property type="component" value="Unassembled WGS sequence"/>
</dbReference>
<dbReference type="AlphaFoldDB" id="A0A1M5TGL6"/>
<keyword evidence="4 6" id="KW-1133">Transmembrane helix</keyword>
<feature type="transmembrane region" description="Helical" evidence="6">
    <location>
        <begin position="271"/>
        <end position="294"/>
    </location>
</feature>
<dbReference type="RefSeq" id="WP_073337613.1">
    <property type="nucleotide sequence ID" value="NZ_FQXM01000006.1"/>
</dbReference>
<dbReference type="Pfam" id="PF03176">
    <property type="entry name" value="MMPL"/>
    <property type="match status" value="2"/>
</dbReference>
<evidence type="ECO:0000259" key="7">
    <source>
        <dbReference type="PROSITE" id="PS50156"/>
    </source>
</evidence>
<keyword evidence="5 6" id="KW-0472">Membrane</keyword>
<feature type="domain" description="SSD" evidence="7">
    <location>
        <begin position="526"/>
        <end position="672"/>
    </location>
</feature>
<dbReference type="GO" id="GO:0005886">
    <property type="term" value="C:plasma membrane"/>
    <property type="evidence" value="ECO:0007669"/>
    <property type="project" value="UniProtKB-SubCell"/>
</dbReference>
<dbReference type="STRING" id="1121316.SAMN02745207_01286"/>
<feature type="transmembrane region" description="Helical" evidence="6">
    <location>
        <begin position="353"/>
        <end position="370"/>
    </location>
</feature>
<feature type="transmembrane region" description="Helical" evidence="6">
    <location>
        <begin position="174"/>
        <end position="191"/>
    </location>
</feature>
<comment type="subcellular location">
    <subcellularLocation>
        <location evidence="1">Cell membrane</location>
        <topology evidence="1">Multi-pass membrane protein</topology>
    </subcellularLocation>
</comment>
<protein>
    <recommendedName>
        <fullName evidence="7">SSD domain-containing protein</fullName>
    </recommendedName>
</protein>
<accession>A0A1M5TGL6</accession>
<feature type="transmembrane region" description="Helical" evidence="6">
    <location>
        <begin position="12"/>
        <end position="31"/>
    </location>
</feature>
<dbReference type="SUPFAM" id="SSF82866">
    <property type="entry name" value="Multidrug efflux transporter AcrB transmembrane domain"/>
    <property type="match status" value="2"/>
</dbReference>
<reference evidence="8 9" key="1">
    <citation type="submission" date="2016-11" db="EMBL/GenBank/DDBJ databases">
        <authorList>
            <person name="Jaros S."/>
            <person name="Januszkiewicz K."/>
            <person name="Wedrychowicz H."/>
        </authorList>
    </citation>
    <scope>NUCLEOTIDE SEQUENCE [LARGE SCALE GENOMIC DNA]</scope>
    <source>
        <strain evidence="8 9">DSM 8605</strain>
    </source>
</reference>
<sequence length="701" mass="77353">MHKFGKFISKNRVGVLIVAVILLFPALYGFIKTPVNYDILSYLPQNLDSMKGQNIIDKEFNDAATAMLIIENMEAQDIVKIKEKIAAVDGVDKVIWTDDALDISIPKEMIPDTVKNILYKENSTMVIVKFTETASSERTMNAIGEIRKDLNKQCFLSGIAAIVKDTKDLADKETPIYVVIAVVLSIIVLSLTNKSVLIPFIFLVSTGFAILYNFGTNMFLGQISYITKALAAILQLGVTMDYSIFLMHRYDEERGKFDHKVDAMAVAIEKTVVAIAGSSLTTIAGFLALCVMELTLGKDIGLVMAKGVLIGLISTVTILPALILIFDKPIHRFSHKTILPSFEKTSKVVTNKYVVFIVIFLVAFIPAIYGNNHTKVYYTLDESLPKDLPSIVATNKLKDDYNMTTTHFIVIKDNIEPYKVKEMVDKISDLDGINNAVSYGSLIGPEIPEEFIPDDIKEIFKKGGYQLVIANSEYKAARDEENQQVDQVIKIVKSYDSTGYVAGEGPLTKDLVEIAGTDFKKVSIASIIAIFFILVVVFQSISIPIILVLSIELAIFINMGIPFYTGSVIPFIASIVIGCIQLGATVDYAILLTNRFREEIREGKDSREAAQISVKESAKSIVTSALTFFAATAGVGFISDMDIVKVLCSMLARGAIISMIVIVFILPSILLASEKIISVTSFHWKEKPQLRKKLLSAKNES</sequence>